<feature type="transmembrane region" description="Helical" evidence="1">
    <location>
        <begin position="195"/>
        <end position="222"/>
    </location>
</feature>
<gene>
    <name evidence="2 4" type="primary">sri-70</name>
    <name evidence="2" type="ORF">CELE_Y61B8B.1</name>
    <name evidence="4" type="ORF">Y61B8B.1</name>
</gene>
<dbReference type="PIR" id="T27255">
    <property type="entry name" value="T27255"/>
</dbReference>
<feature type="transmembrane region" description="Helical" evidence="1">
    <location>
        <begin position="134"/>
        <end position="155"/>
    </location>
</feature>
<feature type="transmembrane region" description="Helical" evidence="1">
    <location>
        <begin position="47"/>
        <end position="70"/>
    </location>
</feature>
<accession>O45967</accession>
<dbReference type="PhylomeDB" id="O45967"/>
<dbReference type="PANTHER" id="PTHR45830:SF3">
    <property type="entry name" value="G PROTEIN-COUPLED RECEPTOR-RELATED"/>
    <property type="match status" value="1"/>
</dbReference>
<dbReference type="OrthoDB" id="5852718at2759"/>
<sequence length="325" mass="37424">MYNIDFSEPLWIVNYYHFIGISSLLGNIFGIYLLIFQTKELGEFRYYLLLFQVVCTATDLNLTTFMKFLPYYPINALGTIGYFSQWFNMPTHYCMLVSLTFIYYESECLALCFFQKHQKIASVIDVHVIPRYAIIIGSLIFLAFPVYPIIAMQILDVGQEKQLEYIKENLFDYYAGFSTVPHFAIYVDSPLLYSVYSVVLLTMGAIFGCLVLVNTDLIRLMVRLKPQISQQNYQKHAEAIQSLIVQMFVAGLCALPLFGVAFVLAFQMENGQLIGKLMFVCCTCHSTINMISLFIFFPPYRRYLLKKFGIKRRSLFQVGASSVLS</sequence>
<dbReference type="InParanoid" id="O45967"/>
<dbReference type="EMBL" id="BX284605">
    <property type="protein sequence ID" value="CAA16428.3"/>
    <property type="molecule type" value="Genomic_DNA"/>
</dbReference>
<keyword evidence="1" id="KW-1133">Transmembrane helix</keyword>
<dbReference type="Proteomes" id="UP000001940">
    <property type="component" value="Chromosome V"/>
</dbReference>
<dbReference type="RefSeq" id="NP_507380.3">
    <property type="nucleotide sequence ID" value="NM_074979.3"/>
</dbReference>
<feature type="transmembrane region" description="Helical" evidence="1">
    <location>
        <begin position="277"/>
        <end position="297"/>
    </location>
</feature>
<dbReference type="WormBase" id="Y61B8B.1">
    <property type="protein sequence ID" value="CE41288"/>
    <property type="gene ID" value="WBGene00005582"/>
    <property type="gene designation" value="sri-70"/>
</dbReference>
<evidence type="ECO:0000313" key="2">
    <source>
        <dbReference type="EMBL" id="CAA16428.3"/>
    </source>
</evidence>
<dbReference type="FunCoup" id="O45967">
    <property type="interactions" value="3"/>
</dbReference>
<name>O45967_CAEEL</name>
<dbReference type="OMA" id="RYWIIAY"/>
<keyword evidence="1" id="KW-0812">Transmembrane</keyword>
<dbReference type="CTD" id="190450"/>
<dbReference type="Bgee" id="WBGene00005582">
    <property type="expression patterns" value="Expressed in larva and 1 other cell type or tissue"/>
</dbReference>
<dbReference type="KEGG" id="cel:CELE_Y61B8B.1"/>
<protein>
    <submittedName>
        <fullName evidence="2">Serpentine Receptor, class I</fullName>
    </submittedName>
</protein>
<dbReference type="Pfam" id="PF10327">
    <property type="entry name" value="7TM_GPCR_Sri"/>
    <property type="match status" value="1"/>
</dbReference>
<evidence type="ECO:0000256" key="1">
    <source>
        <dbReference type="SAM" id="Phobius"/>
    </source>
</evidence>
<reference evidence="2 3" key="1">
    <citation type="journal article" date="1998" name="Science">
        <title>Genome sequence of the nematode C. elegans: a platform for investigating biology.</title>
        <authorList>
            <consortium name="The C. elegans sequencing consortium"/>
            <person name="Sulson J.E."/>
            <person name="Waterston R."/>
        </authorList>
    </citation>
    <scope>NUCLEOTIDE SEQUENCE [LARGE SCALE GENOMIC DNA]</scope>
    <source>
        <strain evidence="2 3">Bristol N2</strain>
    </source>
</reference>
<dbReference type="Gene3D" id="1.20.1070.10">
    <property type="entry name" value="Rhodopsin 7-helix transmembrane proteins"/>
    <property type="match status" value="1"/>
</dbReference>
<dbReference type="HOGENOM" id="CLU_067919_1_0_1"/>
<dbReference type="GeneID" id="190450"/>
<dbReference type="AlphaFoldDB" id="O45967"/>
<keyword evidence="2" id="KW-0675">Receptor</keyword>
<organism evidence="2 3">
    <name type="scientific">Caenorhabditis elegans</name>
    <dbReference type="NCBI Taxonomy" id="6239"/>
    <lineage>
        <taxon>Eukaryota</taxon>
        <taxon>Metazoa</taxon>
        <taxon>Ecdysozoa</taxon>
        <taxon>Nematoda</taxon>
        <taxon>Chromadorea</taxon>
        <taxon>Rhabditida</taxon>
        <taxon>Rhabditina</taxon>
        <taxon>Rhabditomorpha</taxon>
        <taxon>Rhabditoidea</taxon>
        <taxon>Rhabditidae</taxon>
        <taxon>Peloderinae</taxon>
        <taxon>Caenorhabditis</taxon>
    </lineage>
</organism>
<proteinExistence type="predicted"/>
<dbReference type="PaxDb" id="6239-Y61B8B.1"/>
<feature type="transmembrane region" description="Helical" evidence="1">
    <location>
        <begin position="15"/>
        <end position="35"/>
    </location>
</feature>
<dbReference type="PANTHER" id="PTHR45830">
    <property type="entry name" value="SERPENTINE RECEPTOR, CLASS I"/>
    <property type="match status" value="1"/>
</dbReference>
<dbReference type="InterPro" id="IPR019429">
    <property type="entry name" value="7TM_GPCR_serpentine_rcpt_Sri"/>
</dbReference>
<dbReference type="UCSC" id="Y61B8B.1">
    <property type="organism name" value="c. elegans"/>
</dbReference>
<keyword evidence="1" id="KW-0472">Membrane</keyword>
<dbReference type="SMR" id="O45967"/>
<evidence type="ECO:0000313" key="4">
    <source>
        <dbReference type="WormBase" id="Y61B8B.1"/>
    </source>
</evidence>
<evidence type="ECO:0000313" key="3">
    <source>
        <dbReference type="Proteomes" id="UP000001940"/>
    </source>
</evidence>
<feature type="transmembrane region" description="Helical" evidence="1">
    <location>
        <begin position="243"/>
        <end position="265"/>
    </location>
</feature>
<dbReference type="AGR" id="WB:WBGene00005582"/>
<dbReference type="SUPFAM" id="SSF81321">
    <property type="entry name" value="Family A G protein-coupled receptor-like"/>
    <property type="match status" value="1"/>
</dbReference>
<feature type="transmembrane region" description="Helical" evidence="1">
    <location>
        <begin position="90"/>
        <end position="114"/>
    </location>
</feature>
<keyword evidence="3" id="KW-1185">Reference proteome</keyword>